<accession>A0A380WH50</accession>
<feature type="domain" description="SH3b" evidence="2">
    <location>
        <begin position="23"/>
        <end position="87"/>
    </location>
</feature>
<name>A0A380WH50_AMIAI</name>
<evidence type="ECO:0000256" key="1">
    <source>
        <dbReference type="SAM" id="SignalP"/>
    </source>
</evidence>
<dbReference type="RefSeq" id="WP_115730053.1">
    <property type="nucleotide sequence ID" value="NZ_BAAAVY010000006.1"/>
</dbReference>
<evidence type="ECO:0000259" key="2">
    <source>
        <dbReference type="PROSITE" id="PS51781"/>
    </source>
</evidence>
<gene>
    <name evidence="3" type="ORF">NCTC10684_00767</name>
</gene>
<dbReference type="OrthoDB" id="102964at2"/>
<dbReference type="InterPro" id="IPR003646">
    <property type="entry name" value="SH3-like_bac-type"/>
</dbReference>
<proteinExistence type="predicted"/>
<keyword evidence="1" id="KW-0732">Signal</keyword>
<dbReference type="AlphaFoldDB" id="A0A380WH50"/>
<dbReference type="Gene3D" id="2.30.30.40">
    <property type="entry name" value="SH3 Domains"/>
    <property type="match status" value="1"/>
</dbReference>
<sequence length="203" mass="20932">MKTKLLLPAVAGALLAMSGPSFADVAVQAATDLNVRAGPGPQYPVIGVIGAGQATTLRGCLESSKWCSVADSGGDGWVYSDYLVGDFGGQEIVLSARPADSGVVVVDPPAAGGAGDVVIDGTTGAIVAGEAMPAIEPPGAVRTYVTDHRIEPVYLDGEVVVGAGLPDTVELTEIPDYEYRYVYVNGQPVLVEPSTRRVVYVVR</sequence>
<dbReference type="Pfam" id="PF08239">
    <property type="entry name" value="SH3_3"/>
    <property type="match status" value="1"/>
</dbReference>
<evidence type="ECO:0000313" key="3">
    <source>
        <dbReference type="EMBL" id="SUU87566.1"/>
    </source>
</evidence>
<dbReference type="Pfam" id="PF06823">
    <property type="entry name" value="DUF1236"/>
    <property type="match status" value="1"/>
</dbReference>
<reference evidence="3 4" key="1">
    <citation type="submission" date="2018-06" db="EMBL/GenBank/DDBJ databases">
        <authorList>
            <consortium name="Pathogen Informatics"/>
            <person name="Doyle S."/>
        </authorList>
    </citation>
    <scope>NUCLEOTIDE SEQUENCE [LARGE SCALE GENOMIC DNA]</scope>
    <source>
        <strain evidence="3 4">NCTC10684</strain>
    </source>
</reference>
<dbReference type="EMBL" id="UFSM01000001">
    <property type="protein sequence ID" value="SUU87566.1"/>
    <property type="molecule type" value="Genomic_DNA"/>
</dbReference>
<dbReference type="Proteomes" id="UP000254701">
    <property type="component" value="Unassembled WGS sequence"/>
</dbReference>
<protein>
    <submittedName>
        <fullName evidence="3">Uncharacterized protein with a bacterial SH3 domain homologue</fullName>
    </submittedName>
</protein>
<dbReference type="InterPro" id="IPR009642">
    <property type="entry name" value="DUF1236"/>
</dbReference>
<organism evidence="3 4">
    <name type="scientific">Aminobacter aminovorans</name>
    <name type="common">Chelatobacter heintzii</name>
    <dbReference type="NCBI Taxonomy" id="83263"/>
    <lineage>
        <taxon>Bacteria</taxon>
        <taxon>Pseudomonadati</taxon>
        <taxon>Pseudomonadota</taxon>
        <taxon>Alphaproteobacteria</taxon>
        <taxon>Hyphomicrobiales</taxon>
        <taxon>Phyllobacteriaceae</taxon>
        <taxon>Aminobacter</taxon>
    </lineage>
</organism>
<feature type="chain" id="PRO_5016813277" evidence="1">
    <location>
        <begin position="24"/>
        <end position="203"/>
    </location>
</feature>
<feature type="signal peptide" evidence="1">
    <location>
        <begin position="1"/>
        <end position="23"/>
    </location>
</feature>
<evidence type="ECO:0000313" key="4">
    <source>
        <dbReference type="Proteomes" id="UP000254701"/>
    </source>
</evidence>
<dbReference type="PROSITE" id="PS51781">
    <property type="entry name" value="SH3B"/>
    <property type="match status" value="1"/>
</dbReference>